<evidence type="ECO:0000313" key="3">
    <source>
        <dbReference type="EMBL" id="CAL1239485.1"/>
    </source>
</evidence>
<protein>
    <submittedName>
        <fullName evidence="3">Phosphoesterase PA-phosphatase</fullName>
    </submittedName>
</protein>
<dbReference type="Pfam" id="PF01569">
    <property type="entry name" value="PAP2"/>
    <property type="match status" value="1"/>
</dbReference>
<dbReference type="Proteomes" id="UP001497493">
    <property type="component" value="Chromosome"/>
</dbReference>
<feature type="transmembrane region" description="Helical" evidence="1">
    <location>
        <begin position="91"/>
        <end position="111"/>
    </location>
</feature>
<accession>A0ABP1C8B0</accession>
<dbReference type="EMBL" id="OZ026884">
    <property type="protein sequence ID" value="CAL1239485.1"/>
    <property type="molecule type" value="Genomic_DNA"/>
</dbReference>
<keyword evidence="1" id="KW-1133">Transmembrane helix</keyword>
<dbReference type="CDD" id="cd03396">
    <property type="entry name" value="PAP2_like_6"/>
    <property type="match status" value="1"/>
</dbReference>
<dbReference type="InterPro" id="IPR036938">
    <property type="entry name" value="PAP2/HPO_sf"/>
</dbReference>
<dbReference type="SUPFAM" id="SSF48317">
    <property type="entry name" value="Acid phosphatase/Vanadium-dependent haloperoxidase"/>
    <property type="match status" value="1"/>
</dbReference>
<feature type="transmembrane region" description="Helical" evidence="1">
    <location>
        <begin position="58"/>
        <end position="79"/>
    </location>
</feature>
<sequence>MLLISFLRRHWDWLGCALLALAFIGHGELDLAFSGLFYRPGDGFFLSGTPEVRLVHELVPALAVVLPSLLLALWLLGFFPRCGRLRRHQPALLYLLLCFALGPGLLVNTLFKSHWGRARPAEVVQFGGDKVFTPPFVISDQCQRNCSFVCGHASAGFALCALGFLTRRRLWFGVAGALGGLWGLARVAHGKHFLSDVVFSFFAVYFCAKLLHFAMFHPLSPLQRRAGLNPGDRPAARFPTLDKSLP</sequence>
<evidence type="ECO:0000259" key="2">
    <source>
        <dbReference type="SMART" id="SM00014"/>
    </source>
</evidence>
<reference evidence="3 4" key="1">
    <citation type="submission" date="2024-04" db="EMBL/GenBank/DDBJ databases">
        <authorList>
            <person name="Cremers G."/>
        </authorList>
    </citation>
    <scope>NUCLEOTIDE SEQUENCE [LARGE SCALE GENOMIC DNA]</scope>
    <source>
        <strain evidence="3">MeCH1-AG</strain>
    </source>
</reference>
<dbReference type="RefSeq" id="WP_348759031.1">
    <property type="nucleotide sequence ID" value="NZ_OZ026884.1"/>
</dbReference>
<dbReference type="InterPro" id="IPR000326">
    <property type="entry name" value="PAP2/HPO"/>
</dbReference>
<keyword evidence="4" id="KW-1185">Reference proteome</keyword>
<gene>
    <name evidence="3" type="ORF">MECH1_V1_0709</name>
</gene>
<name>A0ABP1C8B0_9GAMM</name>
<organism evidence="3 4">
    <name type="scientific">Candidatus Methylocalor cossyra</name>
    <dbReference type="NCBI Taxonomy" id="3108543"/>
    <lineage>
        <taxon>Bacteria</taxon>
        <taxon>Pseudomonadati</taxon>
        <taxon>Pseudomonadota</taxon>
        <taxon>Gammaproteobacteria</taxon>
        <taxon>Methylococcales</taxon>
        <taxon>Methylococcaceae</taxon>
        <taxon>Candidatus Methylocalor</taxon>
    </lineage>
</organism>
<feature type="transmembrane region" description="Helical" evidence="1">
    <location>
        <begin position="169"/>
        <end position="185"/>
    </location>
</feature>
<dbReference type="Gene3D" id="1.20.144.10">
    <property type="entry name" value="Phosphatidic acid phosphatase type 2/haloperoxidase"/>
    <property type="match status" value="1"/>
</dbReference>
<proteinExistence type="predicted"/>
<evidence type="ECO:0000313" key="4">
    <source>
        <dbReference type="Proteomes" id="UP001497493"/>
    </source>
</evidence>
<keyword evidence="1" id="KW-0472">Membrane</keyword>
<evidence type="ECO:0000256" key="1">
    <source>
        <dbReference type="SAM" id="Phobius"/>
    </source>
</evidence>
<keyword evidence="1" id="KW-0812">Transmembrane</keyword>
<dbReference type="SMART" id="SM00014">
    <property type="entry name" value="acidPPc"/>
    <property type="match status" value="1"/>
</dbReference>
<feature type="domain" description="Phosphatidic acid phosphatase type 2/haloperoxidase" evidence="2">
    <location>
        <begin position="92"/>
        <end position="212"/>
    </location>
</feature>
<feature type="transmembrane region" description="Helical" evidence="1">
    <location>
        <begin position="197"/>
        <end position="216"/>
    </location>
</feature>